<dbReference type="RefSeq" id="XP_020302521.1">
    <property type="nucleotide sequence ID" value="XM_020447226.1"/>
</dbReference>
<dbReference type="OMA" id="KITECVI"/>
<evidence type="ECO:0000256" key="3">
    <source>
        <dbReference type="ARBA" id="ARBA00022692"/>
    </source>
</evidence>
<keyword evidence="2" id="KW-0813">Transport</keyword>
<feature type="transmembrane region" description="Helical" evidence="9">
    <location>
        <begin position="1018"/>
        <end position="1037"/>
    </location>
</feature>
<feature type="transmembrane region" description="Helical" evidence="9">
    <location>
        <begin position="1157"/>
        <end position="1178"/>
    </location>
</feature>
<dbReference type="Pfam" id="PF25508">
    <property type="entry name" value="TRPM2"/>
    <property type="match status" value="1"/>
</dbReference>
<feature type="region of interest" description="Disordered" evidence="8">
    <location>
        <begin position="1500"/>
        <end position="1529"/>
    </location>
</feature>
<keyword evidence="7" id="KW-0407">Ion channel</keyword>
<dbReference type="GO" id="GO:0005261">
    <property type="term" value="F:monoatomic cation channel activity"/>
    <property type="evidence" value="ECO:0007669"/>
    <property type="project" value="TreeGrafter"/>
</dbReference>
<feature type="transmembrane region" description="Helical" evidence="9">
    <location>
        <begin position="950"/>
        <end position="969"/>
    </location>
</feature>
<feature type="domain" description="TRPM SLOG" evidence="11">
    <location>
        <begin position="181"/>
        <end position="449"/>
    </location>
</feature>
<dbReference type="InterPro" id="IPR057366">
    <property type="entry name" value="TRPM-like"/>
</dbReference>
<accession>A0A1S0TZ16</accession>
<dbReference type="InterPro" id="IPR050927">
    <property type="entry name" value="TRPM"/>
</dbReference>
<feature type="transmembrane region" description="Helical" evidence="9">
    <location>
        <begin position="1081"/>
        <end position="1102"/>
    </location>
</feature>
<proteinExistence type="predicted"/>
<evidence type="ECO:0000256" key="9">
    <source>
        <dbReference type="SAM" id="Phobius"/>
    </source>
</evidence>
<evidence type="ECO:0000259" key="11">
    <source>
        <dbReference type="Pfam" id="PF18139"/>
    </source>
</evidence>
<protein>
    <submittedName>
        <fullName evidence="13">Uncharacterized protein</fullName>
    </submittedName>
</protein>
<dbReference type="InParanoid" id="A0A1S0TZ16"/>
<feature type="compositionally biased region" description="Polar residues" evidence="8">
    <location>
        <begin position="1508"/>
        <end position="1518"/>
    </location>
</feature>
<keyword evidence="5" id="KW-0406">Ion transport</keyword>
<evidence type="ECO:0000313" key="13">
    <source>
        <dbReference type="EMBL" id="EFO21762.2"/>
    </source>
</evidence>
<evidence type="ECO:0000256" key="7">
    <source>
        <dbReference type="ARBA" id="ARBA00023303"/>
    </source>
</evidence>
<evidence type="ECO:0000256" key="4">
    <source>
        <dbReference type="ARBA" id="ARBA00022989"/>
    </source>
</evidence>
<dbReference type="PANTHER" id="PTHR13800">
    <property type="entry name" value="TRANSIENT RECEPTOR POTENTIAL CATION CHANNEL, SUBFAMILY M, MEMBER 6"/>
    <property type="match status" value="1"/>
</dbReference>
<evidence type="ECO:0000256" key="2">
    <source>
        <dbReference type="ARBA" id="ARBA00022448"/>
    </source>
</evidence>
<dbReference type="KEGG" id="loa:LOAG_06724"/>
<dbReference type="Pfam" id="PF18139">
    <property type="entry name" value="LSDAT_euk"/>
    <property type="match status" value="1"/>
</dbReference>
<dbReference type="PANTHER" id="PTHR13800:SF1">
    <property type="entry name" value="TRANSIENT RECEPTOR POTENTIAL CATION CHANNEL TRPM"/>
    <property type="match status" value="1"/>
</dbReference>
<evidence type="ECO:0000259" key="10">
    <source>
        <dbReference type="Pfam" id="PF00520"/>
    </source>
</evidence>
<dbReference type="GeneID" id="9944139"/>
<feature type="domain" description="TRPM-like" evidence="12">
    <location>
        <begin position="504"/>
        <end position="776"/>
    </location>
</feature>
<feature type="transmembrane region" description="Helical" evidence="9">
    <location>
        <begin position="1044"/>
        <end position="1061"/>
    </location>
</feature>
<reference evidence="13" key="1">
    <citation type="submission" date="2012-04" db="EMBL/GenBank/DDBJ databases">
        <title>The Genome Sequence of Loa loa.</title>
        <authorList>
            <consortium name="The Broad Institute Genome Sequencing Platform"/>
            <consortium name="Broad Institute Genome Sequencing Center for Infectious Disease"/>
            <person name="Nutman T.B."/>
            <person name="Fink D.L."/>
            <person name="Russ C."/>
            <person name="Young S."/>
            <person name="Zeng Q."/>
            <person name="Gargeya S."/>
            <person name="Alvarado L."/>
            <person name="Berlin A."/>
            <person name="Chapman S.B."/>
            <person name="Chen Z."/>
            <person name="Freedman E."/>
            <person name="Gellesch M."/>
            <person name="Goldberg J."/>
            <person name="Griggs A."/>
            <person name="Gujja S."/>
            <person name="Heilman E.R."/>
            <person name="Heiman D."/>
            <person name="Howarth C."/>
            <person name="Mehta T."/>
            <person name="Neiman D."/>
            <person name="Pearson M."/>
            <person name="Roberts A."/>
            <person name="Saif S."/>
            <person name="Shea T."/>
            <person name="Shenoy N."/>
            <person name="Sisk P."/>
            <person name="Stolte C."/>
            <person name="Sykes S."/>
            <person name="White J."/>
            <person name="Yandava C."/>
            <person name="Haas B."/>
            <person name="Henn M.R."/>
            <person name="Nusbaum C."/>
            <person name="Birren B."/>
        </authorList>
    </citation>
    <scope>NUCLEOTIDE SEQUENCE [LARGE SCALE GENOMIC DNA]</scope>
</reference>
<keyword evidence="4 9" id="KW-1133">Transmembrane helix</keyword>
<dbReference type="Pfam" id="PF00520">
    <property type="entry name" value="Ion_trans"/>
    <property type="match status" value="1"/>
</dbReference>
<dbReference type="InterPro" id="IPR041491">
    <property type="entry name" value="TRPM_SLOG"/>
</dbReference>
<organism evidence="13">
    <name type="scientific">Loa loa</name>
    <name type="common">Eye worm</name>
    <name type="synonym">Filaria loa</name>
    <dbReference type="NCBI Taxonomy" id="7209"/>
    <lineage>
        <taxon>Eukaryota</taxon>
        <taxon>Metazoa</taxon>
        <taxon>Ecdysozoa</taxon>
        <taxon>Nematoda</taxon>
        <taxon>Chromadorea</taxon>
        <taxon>Rhabditida</taxon>
        <taxon>Spirurina</taxon>
        <taxon>Spiruromorpha</taxon>
        <taxon>Filarioidea</taxon>
        <taxon>Onchocercidae</taxon>
        <taxon>Loa</taxon>
    </lineage>
</organism>
<feature type="transmembrane region" description="Helical" evidence="9">
    <location>
        <begin position="981"/>
        <end position="998"/>
    </location>
</feature>
<evidence type="ECO:0000256" key="6">
    <source>
        <dbReference type="ARBA" id="ARBA00023136"/>
    </source>
</evidence>
<evidence type="ECO:0000259" key="12">
    <source>
        <dbReference type="Pfam" id="PF25508"/>
    </source>
</evidence>
<evidence type="ECO:0000256" key="5">
    <source>
        <dbReference type="ARBA" id="ARBA00023065"/>
    </source>
</evidence>
<sequence>MQGYASISNAEFILLPDGSNDDFSGNDFERTSSTNSFCCAAPRNSLNGQQFYSLANVPNNYHAMENVKQKRSSKLFDRPELFVHALTEKLKGPWIEQVFLKRECIKYIPTFGTNKCGCGLSLNAHSLAVISQFRATMIDDEVAVRSSNQSVRWSIAEHTKTSHTDAFGTLEFSGGAHAHKAHYVRLGYDSDPSDIMYLMEKIWGLEPPRLVITVHGGITNFEVQEKLGQVFRKGMLKAAQTTGAWIITAGIDAGVVRHVATALDEAGISARMRSKVVTIGIAPWGLLKRHEKLIGKDIVVSYDPHSFASKSKYATLNDRHSYFLLVDNGTNGRYGADIILRKRFEEFIARKQTIGLGTRHVPVVCAVLEGGTCTIRAILQYLANQPPVPVIVCDGSGRASDLIAFAHRHVQENGNLPREIRAQLLTLIASVFRYSTTPAEQILEEILCCAKHRDLLTVFRLSGNKKQDVDHAILSAILKGQNLSAADQLALTLVWNRVDIARSDIFVANQNWNPHLLYNAMMEALALDRVDFVKLLLENGVSMKKFLTINRLEQLYNMEQDSILPLINDSVSIIDGRITLPKIGVIIERLMGNAYKCSYTSRKFKNKYEKCRKKALISRIPSFRSLCATYSKTRKMAEEAMSNTRKRMRRESKEGDDFQFPFNDLMLWAVLSRRQEMARCMWSYGEEAMAKALAAIRLYKSMSKEAADEYIEVEVSNELREFAEEFKRESLSLLNHCYLQNDAGTLRLLTAELPNWGHHTCLSLAVIANHRRFLAHPCCQILLADLWHGGLGIKSYSNLKVILALAFPPSILLLDVKARISNHRMNSFTRHSFVIEGNEFNNEKENDDRSHNSASSSFHASEVWRIPQFTYAASLENKTENQIQDNVTLSTYDRFFETANLIEETLRVKSGVGDSRKSVGTSLQEVEEMARKTSWTTKFNIFYSAPITTFWIWLASYFVFLIVYTYVILIEFPVKPTQVEWFLLAYVVGFVMEHFRKLLVQEASTLFEKIRVYFDRCWNYLTCLAIITFFIGFAFRYNQLTRHSYGRVILSCNIVFWYIKLLDFMGVHPRLGPYIQMTGKMIVNMMYILALLLVTLMSFGISRQAITYPHEKWQWLLIRNIFYKPYFMLYGEVYAGEIDTCGDEGINCVPGGWIPPILMTIFLLVANILLINMLIAIFNNIFNETNAIAQQVWLFQRYEQVMEYENTPFFPPPFTPISHLMILLKYFWKLHQRSGRRRQWTSKRRGFFDFSMKLSLSDDELRLLHDFEEDCMDDLSRKKSLSQPLQVDCHLKTAVERTDNLQVQLNDMVNEDCNMKSFLREIESKLCVIETNHQAMLKLLRSSIDKQRNSKNLESSTEIVRKKDLSVMGKKPSTGKRESIGKYANISNSDNEIRKLHCTDKLLETRNICQITKSFRRSFIFRNEIYTSITDTIEMPKVLYAPDDSIQPPASSSVLATQLDGTAFRNLEEVSNCTAERGIRERSIQPSAWCITDLEDMCRTPSPEELSESANSDTNRTAIHTPPYLELDD</sequence>
<keyword evidence="6 9" id="KW-0472">Membrane</keyword>
<dbReference type="GO" id="GO:0009925">
    <property type="term" value="C:basal plasma membrane"/>
    <property type="evidence" value="ECO:0007669"/>
    <property type="project" value="EnsemblMetazoa"/>
</dbReference>
<dbReference type="InterPro" id="IPR005821">
    <property type="entry name" value="Ion_trans_dom"/>
</dbReference>
<evidence type="ECO:0000256" key="1">
    <source>
        <dbReference type="ARBA" id="ARBA00004141"/>
    </source>
</evidence>
<gene>
    <name evidence="13" type="ORF">LOAG_06724</name>
</gene>
<dbReference type="CTD" id="9944139"/>
<evidence type="ECO:0000256" key="8">
    <source>
        <dbReference type="SAM" id="MobiDB-lite"/>
    </source>
</evidence>
<dbReference type="GO" id="GO:0030001">
    <property type="term" value="P:metal ion transport"/>
    <property type="evidence" value="ECO:0007669"/>
    <property type="project" value="TreeGrafter"/>
</dbReference>
<keyword evidence="3 9" id="KW-0812">Transmembrane</keyword>
<feature type="domain" description="Ion transport" evidence="10">
    <location>
        <begin position="953"/>
        <end position="1187"/>
    </location>
</feature>
<dbReference type="OrthoDB" id="301415at2759"/>
<dbReference type="EMBL" id="JH712085">
    <property type="protein sequence ID" value="EFO21762.2"/>
    <property type="molecule type" value="Genomic_DNA"/>
</dbReference>
<name>A0A1S0TZ16_LOALO</name>
<comment type="subcellular location">
    <subcellularLocation>
        <location evidence="1">Membrane</location>
        <topology evidence="1">Multi-pass membrane protein</topology>
    </subcellularLocation>
</comment>